<organism evidence="1 2">
    <name type="scientific">Citrus sinensis</name>
    <name type="common">Sweet orange</name>
    <name type="synonym">Citrus aurantium var. sinensis</name>
    <dbReference type="NCBI Taxonomy" id="2711"/>
    <lineage>
        <taxon>Eukaryota</taxon>
        <taxon>Viridiplantae</taxon>
        <taxon>Streptophyta</taxon>
        <taxon>Embryophyta</taxon>
        <taxon>Tracheophyta</taxon>
        <taxon>Spermatophyta</taxon>
        <taxon>Magnoliopsida</taxon>
        <taxon>eudicotyledons</taxon>
        <taxon>Gunneridae</taxon>
        <taxon>Pentapetalae</taxon>
        <taxon>rosids</taxon>
        <taxon>malvids</taxon>
        <taxon>Sapindales</taxon>
        <taxon>Rutaceae</taxon>
        <taxon>Aurantioideae</taxon>
        <taxon>Citrus</taxon>
    </lineage>
</organism>
<keyword evidence="1" id="KW-0378">Hydrolase</keyword>
<gene>
    <name evidence="1" type="ORF">KPL71_016032</name>
</gene>
<sequence>MHVTGDLGFSILVLVVSFVFLAIALIIRRKWRRAVARKEEIKRLLILASEEAARAEFEASYGYSTTVYVPQHPQCAVCFSPTTTRCARCKAVRYCSGKCQIVHWRQGHKDECQPPSISHEINDVGNFTSQKAAEPDQSEAYGDRFKFESKLPAKPIQMSSEESESSDRSSSSEVPQRKDDEVEVEFHADGEGASCTYESSDASFSGFSASHTSSESSDDVSVCESIISNESEKLDGPLSADITLDMLDNALNVKKLEERKPLSPKFAKLVDSVDNFTKLNRFCETKPGCSGDLQCTPANSLGLGASHMNVNAERSTVSSSFWGRTLEPKMDSCSDAALPDSNGASKSKLSDSRSSLLSSINESPSPSLPEKSPKANVFSPKIVHPAVLGNTRDTEGVVLMESTNMDAPEVKNSSSLNCKSSSHAVNGTKSGSHVVKSGEVKSSVSLSSYGPPLSCVGRDSVCSNGLNISGGTSLRFEKSNIVTNDIGSSSNFVGMPSVPSVRSERFDNVQRSSAMSAQIENSPSNVGNGLKTSLWKAVDQFRGSKSSKQCLSVGCETAGRYSDKGLFSYELFVKLYNWNKVELQPCGLINCGNSCYANVVLQCLAFTPPLTAYFLQGLHSKECAKKDWCFTCELENLILRAKDGKSPLSPIGILSRLQSIGSQLGNGREEDAHEFLRYAIDTMQSVCIEEAGVNASGPLEDETTLIGLTFGGYLRSKIKCTKCHGKSERQERMMDLTVEIEGDIGNLEEALRRYTGTEILDGENKYKCDRCKSYEKAKKKLTIVEAPNILTIALKRFQSGKFGKLNKSIQFPEILDLAPYMSGTSDKLPIYRLYGVVVHLDIMNAAFSGHYVCYVKSTQNKWFKVDDSTVTAVERERVLTEGAYMLLYARCSPRAPRLIRNSIISHDGRNKILPSWVTGKSTMSRLRSPSLQSNVDQCHPGSNPPDGSASIETFYSRFHRLQRILEEDSSSDCSSLISSNSDDGSCSTESTRDSSSADDTSDFIFGGDPGCGWNSHWRTSSDSDTSSPSSSSMLYSTSRIQVGNAQPSMECDGLRERISSRSNNRLANLEGTGSEPFLYSDTSKQCRKLTSSGSSCRETDSERLGRVSPFNDVKSSVVFRKPTKPIQVFFVKEMHVCVEQRMTEGPASAGRERTNESNHK</sequence>
<reference evidence="2" key="1">
    <citation type="journal article" date="2023" name="Hortic. Res.">
        <title>A chromosome-level phased genome enabling allele-level studies in sweet orange: a case study on citrus Huanglongbing tolerance.</title>
        <authorList>
            <person name="Wu B."/>
            <person name="Yu Q."/>
            <person name="Deng Z."/>
            <person name="Duan Y."/>
            <person name="Luo F."/>
            <person name="Gmitter F. Jr."/>
        </authorList>
    </citation>
    <scope>NUCLEOTIDE SEQUENCE [LARGE SCALE GENOMIC DNA]</scope>
    <source>
        <strain evidence="2">cv. Valencia</strain>
    </source>
</reference>
<dbReference type="Proteomes" id="UP000829398">
    <property type="component" value="Chromosome 5"/>
</dbReference>
<evidence type="ECO:0000313" key="1">
    <source>
        <dbReference type="EMBL" id="KAH9756270.1"/>
    </source>
</evidence>
<protein>
    <submittedName>
        <fullName evidence="1">Ubiquitin carboxyl-terminal hydrolase 16</fullName>
    </submittedName>
</protein>
<dbReference type="EMBL" id="CM039174">
    <property type="protein sequence ID" value="KAH9756270.1"/>
    <property type="molecule type" value="Genomic_DNA"/>
</dbReference>
<name>A0ACB8KPD8_CITSI</name>
<evidence type="ECO:0000313" key="2">
    <source>
        <dbReference type="Proteomes" id="UP000829398"/>
    </source>
</evidence>
<accession>A0ACB8KPD8</accession>
<comment type="caution">
    <text evidence="1">The sequence shown here is derived from an EMBL/GenBank/DDBJ whole genome shotgun (WGS) entry which is preliminary data.</text>
</comment>
<keyword evidence="2" id="KW-1185">Reference proteome</keyword>
<proteinExistence type="predicted"/>